<evidence type="ECO:0000256" key="4">
    <source>
        <dbReference type="ARBA" id="ARBA00022777"/>
    </source>
</evidence>
<protein>
    <submittedName>
        <fullName evidence="8">Ribokinase</fullName>
    </submittedName>
</protein>
<dbReference type="PANTHER" id="PTHR43085:SF1">
    <property type="entry name" value="PSEUDOURIDINE KINASE-RELATED"/>
    <property type="match status" value="1"/>
</dbReference>
<feature type="domain" description="Carbohydrate kinase PfkB" evidence="7">
    <location>
        <begin position="11"/>
        <end position="295"/>
    </location>
</feature>
<dbReference type="InterPro" id="IPR011611">
    <property type="entry name" value="PfkB_dom"/>
</dbReference>
<dbReference type="EMBL" id="AP027731">
    <property type="protein sequence ID" value="BDZ46156.1"/>
    <property type="molecule type" value="Genomic_DNA"/>
</dbReference>
<gene>
    <name evidence="8" type="ORF">GCM10025866_20650</name>
</gene>
<dbReference type="InterPro" id="IPR029056">
    <property type="entry name" value="Ribokinase-like"/>
</dbReference>
<name>A0ABM8GD18_9MICO</name>
<evidence type="ECO:0000313" key="8">
    <source>
        <dbReference type="EMBL" id="BDZ46156.1"/>
    </source>
</evidence>
<sequence length="313" mass="32768">MSAPIERLPAEVLVLGEALVDVVREPDGTESRSPGGSPMNVAVALGRLGSQVQLRTALGTDADGDLVAEHLAASRVSLLEPRRGRTSTATATIAADGSAEYEFDIHWELEERPPTTATAVHAGSIALFLEPGASAVGQALQDGGGFVSVDPNIRPAMMPSPQEARGRLEELVPVIDVLKISEEDSAWLFPEREPLDVAGRYSDAGVALVVVTRGARGSVLLSRAASVEVAAPRVEVVDTIGAGDSYMGALLFLLLRELRAGDGLSHLTASDLTWLGTFSATAAALTVTRRGADPPTLDQLRGALIDKTWPSVP</sequence>
<evidence type="ECO:0000313" key="9">
    <source>
        <dbReference type="Proteomes" id="UP001321498"/>
    </source>
</evidence>
<evidence type="ECO:0000259" key="7">
    <source>
        <dbReference type="Pfam" id="PF00294"/>
    </source>
</evidence>
<keyword evidence="2 6" id="KW-0808">Transferase</keyword>
<evidence type="ECO:0000256" key="3">
    <source>
        <dbReference type="ARBA" id="ARBA00022741"/>
    </source>
</evidence>
<dbReference type="Pfam" id="PF00294">
    <property type="entry name" value="PfkB"/>
    <property type="match status" value="1"/>
</dbReference>
<accession>A0ABM8GD18</accession>
<keyword evidence="4 6" id="KW-0418">Kinase</keyword>
<comment type="similarity">
    <text evidence="1 6">Belongs to the carbohydrate kinase PfkB family.</text>
</comment>
<keyword evidence="9" id="KW-1185">Reference proteome</keyword>
<evidence type="ECO:0000256" key="5">
    <source>
        <dbReference type="ARBA" id="ARBA00022840"/>
    </source>
</evidence>
<dbReference type="PROSITE" id="PS00583">
    <property type="entry name" value="PFKB_KINASES_1"/>
    <property type="match status" value="1"/>
</dbReference>
<dbReference type="Gene3D" id="3.40.1190.20">
    <property type="match status" value="1"/>
</dbReference>
<organism evidence="8 9">
    <name type="scientific">Naasia aerilata</name>
    <dbReference type="NCBI Taxonomy" id="1162966"/>
    <lineage>
        <taxon>Bacteria</taxon>
        <taxon>Bacillati</taxon>
        <taxon>Actinomycetota</taxon>
        <taxon>Actinomycetes</taxon>
        <taxon>Micrococcales</taxon>
        <taxon>Microbacteriaceae</taxon>
        <taxon>Naasia</taxon>
    </lineage>
</organism>
<keyword evidence="5" id="KW-0067">ATP-binding</keyword>
<proteinExistence type="inferred from homology"/>
<evidence type="ECO:0000256" key="1">
    <source>
        <dbReference type="ARBA" id="ARBA00010688"/>
    </source>
</evidence>
<dbReference type="PRINTS" id="PR00990">
    <property type="entry name" value="RIBOKINASE"/>
</dbReference>
<dbReference type="Proteomes" id="UP001321498">
    <property type="component" value="Chromosome"/>
</dbReference>
<dbReference type="SUPFAM" id="SSF53613">
    <property type="entry name" value="Ribokinase-like"/>
    <property type="match status" value="1"/>
</dbReference>
<evidence type="ECO:0000256" key="2">
    <source>
        <dbReference type="ARBA" id="ARBA00022679"/>
    </source>
</evidence>
<dbReference type="InterPro" id="IPR002139">
    <property type="entry name" value="Ribo/fructo_kinase"/>
</dbReference>
<keyword evidence="3" id="KW-0547">Nucleotide-binding</keyword>
<evidence type="ECO:0000256" key="6">
    <source>
        <dbReference type="RuleBase" id="RU003704"/>
    </source>
</evidence>
<reference evidence="9" key="1">
    <citation type="journal article" date="2019" name="Int. J. Syst. Evol. Microbiol.">
        <title>The Global Catalogue of Microorganisms (GCM) 10K type strain sequencing project: providing services to taxonomists for standard genome sequencing and annotation.</title>
        <authorList>
            <consortium name="The Broad Institute Genomics Platform"/>
            <consortium name="The Broad Institute Genome Sequencing Center for Infectious Disease"/>
            <person name="Wu L."/>
            <person name="Ma J."/>
        </authorList>
    </citation>
    <scope>NUCLEOTIDE SEQUENCE [LARGE SCALE GENOMIC DNA]</scope>
    <source>
        <strain evidence="9">NBRC 108725</strain>
    </source>
</reference>
<dbReference type="PANTHER" id="PTHR43085">
    <property type="entry name" value="HEXOKINASE FAMILY MEMBER"/>
    <property type="match status" value="1"/>
</dbReference>
<dbReference type="PROSITE" id="PS00584">
    <property type="entry name" value="PFKB_KINASES_2"/>
    <property type="match status" value="1"/>
</dbReference>
<dbReference type="InterPro" id="IPR002173">
    <property type="entry name" value="Carboh/pur_kinase_PfkB_CS"/>
</dbReference>
<dbReference type="InterPro" id="IPR050306">
    <property type="entry name" value="PfkB_Carbo_kinase"/>
</dbReference>